<evidence type="ECO:0000256" key="1">
    <source>
        <dbReference type="SAM" id="MobiDB-lite"/>
    </source>
</evidence>
<accession>A0A836C177</accession>
<gene>
    <name evidence="2" type="ORF">HYH03_006508</name>
</gene>
<keyword evidence="3" id="KW-1185">Reference proteome</keyword>
<feature type="compositionally biased region" description="Pro residues" evidence="1">
    <location>
        <begin position="203"/>
        <end position="219"/>
    </location>
</feature>
<proteinExistence type="predicted"/>
<evidence type="ECO:0000313" key="2">
    <source>
        <dbReference type="EMBL" id="KAG2495234.1"/>
    </source>
</evidence>
<name>A0A836C177_9CHLO</name>
<comment type="caution">
    <text evidence="2">The sequence shown here is derived from an EMBL/GenBank/DDBJ whole genome shotgun (WGS) entry which is preliminary data.</text>
</comment>
<sequence length="263" mass="26996">MVIPSCGNHSASVWDASSAEELQAWVDQNLMDGTHTIAEVPEEFCFGISLELGTSRAADKVASGSKATLDKVATSSRALADSMAEKLDRLDQRTNLITATREATSSAVSKVRQATNQMVESEGVQKSLASINAGLVSASTSMGRAFSWVGSQVKASMPRTQAAAAVSDGGAGLDPPTYTESYGAPAYMPVSTNATRPSGDAEPSPPPVVAPAEAAPPAPHFTLQDDCPLSGDEGGPEAAPPAADAEPHVPVARAAAEESPLLH</sequence>
<dbReference type="AlphaFoldDB" id="A0A836C177"/>
<reference evidence="2" key="1">
    <citation type="journal article" date="2020" name="bioRxiv">
        <title>Comparative genomics of Chlamydomonas.</title>
        <authorList>
            <person name="Craig R.J."/>
            <person name="Hasan A.R."/>
            <person name="Ness R.W."/>
            <person name="Keightley P.D."/>
        </authorList>
    </citation>
    <scope>NUCLEOTIDE SEQUENCE</scope>
    <source>
        <strain evidence="2">CCAP 11/70</strain>
    </source>
</reference>
<feature type="region of interest" description="Disordered" evidence="1">
    <location>
        <begin position="189"/>
        <end position="263"/>
    </location>
</feature>
<dbReference type="EMBL" id="JAEHOE010000025">
    <property type="protein sequence ID" value="KAG2495234.1"/>
    <property type="molecule type" value="Genomic_DNA"/>
</dbReference>
<protein>
    <submittedName>
        <fullName evidence="2">Uncharacterized protein</fullName>
    </submittedName>
</protein>
<dbReference type="Proteomes" id="UP000612055">
    <property type="component" value="Unassembled WGS sequence"/>
</dbReference>
<organism evidence="2 3">
    <name type="scientific">Edaphochlamys debaryana</name>
    <dbReference type="NCBI Taxonomy" id="47281"/>
    <lineage>
        <taxon>Eukaryota</taxon>
        <taxon>Viridiplantae</taxon>
        <taxon>Chlorophyta</taxon>
        <taxon>core chlorophytes</taxon>
        <taxon>Chlorophyceae</taxon>
        <taxon>CS clade</taxon>
        <taxon>Chlamydomonadales</taxon>
        <taxon>Chlamydomonadales incertae sedis</taxon>
        <taxon>Edaphochlamys</taxon>
    </lineage>
</organism>
<dbReference type="OrthoDB" id="546256at2759"/>
<evidence type="ECO:0000313" key="3">
    <source>
        <dbReference type="Proteomes" id="UP000612055"/>
    </source>
</evidence>